<evidence type="ECO:0000256" key="10">
    <source>
        <dbReference type="ARBA" id="ARBA00023157"/>
    </source>
</evidence>
<keyword evidence="15" id="KW-1185">Reference proteome</keyword>
<keyword evidence="8" id="KW-0805">Transcription regulation</keyword>
<dbReference type="PROSITE" id="PS51674">
    <property type="entry name" value="4FE4S_WBL"/>
    <property type="match status" value="1"/>
</dbReference>
<evidence type="ECO:0000256" key="8">
    <source>
        <dbReference type="ARBA" id="ARBA00023015"/>
    </source>
</evidence>
<dbReference type="EMBL" id="PGFE01000001">
    <property type="protein sequence ID" value="PJJ77471.1"/>
    <property type="molecule type" value="Genomic_DNA"/>
</dbReference>
<protein>
    <submittedName>
        <fullName evidence="14">WhiB family redox-sensing transcriptional regulator</fullName>
    </submittedName>
</protein>
<evidence type="ECO:0000313" key="15">
    <source>
        <dbReference type="Proteomes" id="UP000231693"/>
    </source>
</evidence>
<keyword evidence="5" id="KW-0479">Metal-binding</keyword>
<reference evidence="14 15" key="1">
    <citation type="submission" date="2017-11" db="EMBL/GenBank/DDBJ databases">
        <title>Genomic Encyclopedia of Archaeal and Bacterial Type Strains, Phase II (KMG-II): From Individual Species to Whole Genera.</title>
        <authorList>
            <person name="Goeker M."/>
        </authorList>
    </citation>
    <scope>NUCLEOTIDE SEQUENCE [LARGE SCALE GENOMIC DNA]</scope>
    <source>
        <strain evidence="14 15">DSM 25478</strain>
    </source>
</reference>
<keyword evidence="7" id="KW-0411">Iron-sulfur</keyword>
<organism evidence="14 15">
    <name type="scientific">Sediminihabitans luteus</name>
    <dbReference type="NCBI Taxonomy" id="1138585"/>
    <lineage>
        <taxon>Bacteria</taxon>
        <taxon>Bacillati</taxon>
        <taxon>Actinomycetota</taxon>
        <taxon>Actinomycetes</taxon>
        <taxon>Micrococcales</taxon>
        <taxon>Cellulomonadaceae</taxon>
        <taxon>Sediminihabitans</taxon>
    </lineage>
</organism>
<dbReference type="GO" id="GO:0047134">
    <property type="term" value="F:protein-disulfide reductase [NAD(P)H] activity"/>
    <property type="evidence" value="ECO:0007669"/>
    <property type="project" value="TreeGrafter"/>
</dbReference>
<dbReference type="GO" id="GO:0005737">
    <property type="term" value="C:cytoplasm"/>
    <property type="evidence" value="ECO:0007669"/>
    <property type="project" value="UniProtKB-SubCell"/>
</dbReference>
<evidence type="ECO:0000256" key="3">
    <source>
        <dbReference type="ARBA" id="ARBA00006597"/>
    </source>
</evidence>
<sequence>MIPRYTARPTTSSAPSTREPEDWRMEAACLGVDPESVGFHDDGLRGTAKERQVAAAKALCATCDVATACLEFALAAEGRANSGRYGIFGGLDGDERGLLSQQRRAARTTAVAS</sequence>
<dbReference type="GO" id="GO:0045892">
    <property type="term" value="P:negative regulation of DNA-templated transcription"/>
    <property type="evidence" value="ECO:0007669"/>
    <property type="project" value="TreeGrafter"/>
</dbReference>
<dbReference type="GO" id="GO:0003677">
    <property type="term" value="F:DNA binding"/>
    <property type="evidence" value="ECO:0007669"/>
    <property type="project" value="UniProtKB-KW"/>
</dbReference>
<comment type="subcellular location">
    <subcellularLocation>
        <location evidence="2">Cytoplasm</location>
    </subcellularLocation>
</comment>
<dbReference type="GO" id="GO:0046872">
    <property type="term" value="F:metal ion binding"/>
    <property type="evidence" value="ECO:0007669"/>
    <property type="project" value="UniProtKB-KW"/>
</dbReference>
<evidence type="ECO:0000256" key="9">
    <source>
        <dbReference type="ARBA" id="ARBA00023125"/>
    </source>
</evidence>
<dbReference type="InterPro" id="IPR034768">
    <property type="entry name" value="4FE4S_WBL"/>
</dbReference>
<gene>
    <name evidence="14" type="ORF">CLV28_0690</name>
</gene>
<proteinExistence type="inferred from homology"/>
<keyword evidence="4" id="KW-0004">4Fe-4S</keyword>
<keyword evidence="6" id="KW-0408">Iron</keyword>
<evidence type="ECO:0000256" key="12">
    <source>
        <dbReference type="SAM" id="MobiDB-lite"/>
    </source>
</evidence>
<evidence type="ECO:0000256" key="4">
    <source>
        <dbReference type="ARBA" id="ARBA00022485"/>
    </source>
</evidence>
<comment type="similarity">
    <text evidence="3">Belongs to the WhiB family.</text>
</comment>
<evidence type="ECO:0000256" key="6">
    <source>
        <dbReference type="ARBA" id="ARBA00023004"/>
    </source>
</evidence>
<keyword evidence="11" id="KW-0804">Transcription</keyword>
<keyword evidence="10" id="KW-1015">Disulfide bond</keyword>
<evidence type="ECO:0000313" key="14">
    <source>
        <dbReference type="EMBL" id="PJJ77471.1"/>
    </source>
</evidence>
<keyword evidence="9" id="KW-0238">DNA-binding</keyword>
<comment type="caution">
    <text evidence="14">The sequence shown here is derived from an EMBL/GenBank/DDBJ whole genome shotgun (WGS) entry which is preliminary data.</text>
</comment>
<dbReference type="Proteomes" id="UP000231693">
    <property type="component" value="Unassembled WGS sequence"/>
</dbReference>
<feature type="domain" description="4Fe-4S Wbl-type" evidence="13">
    <location>
        <begin position="28"/>
        <end position="98"/>
    </location>
</feature>
<accession>A0A2M9CZV1</accession>
<evidence type="ECO:0000256" key="5">
    <source>
        <dbReference type="ARBA" id="ARBA00022723"/>
    </source>
</evidence>
<evidence type="ECO:0000256" key="7">
    <source>
        <dbReference type="ARBA" id="ARBA00023014"/>
    </source>
</evidence>
<comment type="cofactor">
    <cofactor evidence="1">
        <name>[4Fe-4S] cluster</name>
        <dbReference type="ChEBI" id="CHEBI:49883"/>
    </cofactor>
</comment>
<dbReference type="PANTHER" id="PTHR38839">
    <property type="entry name" value="TRANSCRIPTIONAL REGULATOR WHID-RELATED"/>
    <property type="match status" value="1"/>
</dbReference>
<evidence type="ECO:0000256" key="2">
    <source>
        <dbReference type="ARBA" id="ARBA00004496"/>
    </source>
</evidence>
<dbReference type="Pfam" id="PF02467">
    <property type="entry name" value="Whib"/>
    <property type="match status" value="1"/>
</dbReference>
<dbReference type="AlphaFoldDB" id="A0A2M9CZV1"/>
<dbReference type="GO" id="GO:0051539">
    <property type="term" value="F:4 iron, 4 sulfur cluster binding"/>
    <property type="evidence" value="ECO:0007669"/>
    <property type="project" value="UniProtKB-KW"/>
</dbReference>
<dbReference type="GO" id="GO:0045454">
    <property type="term" value="P:cell redox homeostasis"/>
    <property type="evidence" value="ECO:0007669"/>
    <property type="project" value="TreeGrafter"/>
</dbReference>
<dbReference type="OrthoDB" id="8104048at2"/>
<evidence type="ECO:0000256" key="1">
    <source>
        <dbReference type="ARBA" id="ARBA00001966"/>
    </source>
</evidence>
<dbReference type="InterPro" id="IPR003482">
    <property type="entry name" value="Whib"/>
</dbReference>
<name>A0A2M9CZV1_9CELL</name>
<evidence type="ECO:0000259" key="13">
    <source>
        <dbReference type="PROSITE" id="PS51674"/>
    </source>
</evidence>
<feature type="compositionally biased region" description="Low complexity" evidence="12">
    <location>
        <begin position="1"/>
        <end position="17"/>
    </location>
</feature>
<evidence type="ECO:0000256" key="11">
    <source>
        <dbReference type="ARBA" id="ARBA00023163"/>
    </source>
</evidence>
<dbReference type="RefSeq" id="WP_100421847.1">
    <property type="nucleotide sequence ID" value="NZ_BOOX01000003.1"/>
</dbReference>
<feature type="region of interest" description="Disordered" evidence="12">
    <location>
        <begin position="1"/>
        <end position="22"/>
    </location>
</feature>